<protein>
    <submittedName>
        <fullName evidence="3">Aspartate racemase</fullName>
    </submittedName>
</protein>
<dbReference type="InterPro" id="IPR015942">
    <property type="entry name" value="Asp/Glu/hydantoin_racemase"/>
</dbReference>
<sequence>MKRIALIGGVGPESTIEYYRLIIKRFQERLNTKDYPEIIINSINMTEMLNCLFNNQLDDLANLLIEKIKILEKSEVDYVAIASNTPHIVFDNLADKVKVSLISIVEETCKVINDKKIQRVGLLGTKFTMTSGFYNKVAEKYEIEIIIPDSIDQDFIHDKYMTELLINKIVPETKKQLIQIVRTLKEKKSIEAVVLAGTELPLILNQSDFDDIEILDTTKIHVESIVSRMIEN</sequence>
<organism evidence="3 4">
    <name type="scientific">Flavobacterium salmonis</name>
    <dbReference type="NCBI Taxonomy" id="2654844"/>
    <lineage>
        <taxon>Bacteria</taxon>
        <taxon>Pseudomonadati</taxon>
        <taxon>Bacteroidota</taxon>
        <taxon>Flavobacteriia</taxon>
        <taxon>Flavobacteriales</taxon>
        <taxon>Flavobacteriaceae</taxon>
        <taxon>Flavobacterium</taxon>
    </lineage>
</organism>
<dbReference type="PANTHER" id="PTHR21198:SF7">
    <property type="entry name" value="ASPARTATE-GLUTAMATE RACEMASE FAMILY"/>
    <property type="match status" value="1"/>
</dbReference>
<dbReference type="GO" id="GO:0047661">
    <property type="term" value="F:amino-acid racemase activity"/>
    <property type="evidence" value="ECO:0007669"/>
    <property type="project" value="InterPro"/>
</dbReference>
<evidence type="ECO:0000256" key="1">
    <source>
        <dbReference type="ARBA" id="ARBA00007847"/>
    </source>
</evidence>
<name>A0A6V6YN28_9FLAO</name>
<comment type="similarity">
    <text evidence="1">Belongs to the aspartate/glutamate racemases family.</text>
</comment>
<dbReference type="AlphaFoldDB" id="A0A6V6YN28"/>
<dbReference type="PANTHER" id="PTHR21198">
    <property type="entry name" value="GLUTAMATE RACEMASE"/>
    <property type="match status" value="1"/>
</dbReference>
<dbReference type="NCBIfam" id="TIGR00035">
    <property type="entry name" value="asp_race"/>
    <property type="match status" value="1"/>
</dbReference>
<dbReference type="Pfam" id="PF01177">
    <property type="entry name" value="Asp_Glu_race"/>
    <property type="match status" value="1"/>
</dbReference>
<evidence type="ECO:0000313" key="3">
    <source>
        <dbReference type="EMBL" id="CAD0000865.1"/>
    </source>
</evidence>
<comment type="caution">
    <text evidence="3">The sequence shown here is derived from an EMBL/GenBank/DDBJ whole genome shotgun (WGS) entry which is preliminary data.</text>
</comment>
<dbReference type="Proteomes" id="UP000530060">
    <property type="component" value="Unassembled WGS sequence"/>
</dbReference>
<dbReference type="InterPro" id="IPR004380">
    <property type="entry name" value="Asp_race"/>
</dbReference>
<reference evidence="3 4" key="1">
    <citation type="submission" date="2020-06" db="EMBL/GenBank/DDBJ databases">
        <authorList>
            <person name="Criscuolo A."/>
        </authorList>
    </citation>
    <scope>NUCLEOTIDE SEQUENCE [LARGE SCALE GENOMIC DNA]</scope>
    <source>
        <strain evidence="4">CIP 111411</strain>
    </source>
</reference>
<keyword evidence="4" id="KW-1185">Reference proteome</keyword>
<dbReference type="EMBL" id="CAIJDP010000049">
    <property type="protein sequence ID" value="CAD0000865.1"/>
    <property type="molecule type" value="Genomic_DNA"/>
</dbReference>
<dbReference type="SUPFAM" id="SSF53681">
    <property type="entry name" value="Aspartate/glutamate racemase"/>
    <property type="match status" value="2"/>
</dbReference>
<dbReference type="InterPro" id="IPR001920">
    <property type="entry name" value="Asp/Glu_race"/>
</dbReference>
<evidence type="ECO:0000313" key="4">
    <source>
        <dbReference type="Proteomes" id="UP000530060"/>
    </source>
</evidence>
<gene>
    <name evidence="3" type="ORF">FLAT13_00264</name>
</gene>
<dbReference type="Gene3D" id="3.40.50.1860">
    <property type="match status" value="2"/>
</dbReference>
<keyword evidence="2" id="KW-0413">Isomerase</keyword>
<accession>A0A6V6YN28</accession>
<proteinExistence type="inferred from homology"/>
<evidence type="ECO:0000256" key="2">
    <source>
        <dbReference type="ARBA" id="ARBA00023235"/>
    </source>
</evidence>
<dbReference type="RefSeq" id="WP_180907652.1">
    <property type="nucleotide sequence ID" value="NZ_CAIJDP010000049.1"/>
</dbReference>